<feature type="region of interest" description="Disordered" evidence="1">
    <location>
        <begin position="33"/>
        <end position="63"/>
    </location>
</feature>
<feature type="compositionally biased region" description="Basic and acidic residues" evidence="1">
    <location>
        <begin position="48"/>
        <end position="59"/>
    </location>
</feature>
<keyword evidence="3" id="KW-1185">Reference proteome</keyword>
<evidence type="ECO:0000313" key="3">
    <source>
        <dbReference type="Proteomes" id="UP000427906"/>
    </source>
</evidence>
<dbReference type="AlphaFoldDB" id="A0A5K7YG58"/>
<accession>A0A5K7YG58</accession>
<evidence type="ECO:0000313" key="2">
    <source>
        <dbReference type="EMBL" id="BBO67553.1"/>
    </source>
</evidence>
<dbReference type="Proteomes" id="UP000427906">
    <property type="component" value="Chromosome"/>
</dbReference>
<protein>
    <submittedName>
        <fullName evidence="2">Uncharacterized protein</fullName>
    </submittedName>
</protein>
<name>A0A5K7YG58_9BACT</name>
<gene>
    <name evidence="2" type="ORF">DSCA_14830</name>
</gene>
<organism evidence="2 3">
    <name type="scientific">Desulfosarcina alkanivorans</name>
    <dbReference type="NCBI Taxonomy" id="571177"/>
    <lineage>
        <taxon>Bacteria</taxon>
        <taxon>Pseudomonadati</taxon>
        <taxon>Thermodesulfobacteriota</taxon>
        <taxon>Desulfobacteria</taxon>
        <taxon>Desulfobacterales</taxon>
        <taxon>Desulfosarcinaceae</taxon>
        <taxon>Desulfosarcina</taxon>
    </lineage>
</organism>
<reference evidence="2 3" key="1">
    <citation type="submission" date="2019-11" db="EMBL/GenBank/DDBJ databases">
        <title>Comparative genomics of hydrocarbon-degrading Desulfosarcina strains.</title>
        <authorList>
            <person name="Watanabe M."/>
            <person name="Kojima H."/>
            <person name="Fukui M."/>
        </authorList>
    </citation>
    <scope>NUCLEOTIDE SEQUENCE [LARGE SCALE GENOMIC DNA]</scope>
    <source>
        <strain evidence="2 3">PL12</strain>
    </source>
</reference>
<sequence length="94" mass="10667">MLETIGESAVRMTTRTDSNLAVEHKDLALEKVEKAVKERPVESSQESSKPEADEREKTDGYNMEDGNIFFEKYDKNGNVIVRLPPEKKPIDELA</sequence>
<dbReference type="EMBL" id="AP021874">
    <property type="protein sequence ID" value="BBO67553.1"/>
    <property type="molecule type" value="Genomic_DNA"/>
</dbReference>
<evidence type="ECO:0000256" key="1">
    <source>
        <dbReference type="SAM" id="MobiDB-lite"/>
    </source>
</evidence>
<proteinExistence type="predicted"/>
<dbReference type="KEGG" id="dalk:DSCA_14830"/>